<dbReference type="GO" id="GO:0005524">
    <property type="term" value="F:ATP binding"/>
    <property type="evidence" value="ECO:0007669"/>
    <property type="project" value="UniProtKB-KW"/>
</dbReference>
<dbReference type="InterPro" id="IPR029047">
    <property type="entry name" value="HSP70_peptide-bd_sf"/>
</dbReference>
<dbReference type="GO" id="GO:0034663">
    <property type="term" value="C:endoplasmic reticulum chaperone complex"/>
    <property type="evidence" value="ECO:0007669"/>
    <property type="project" value="TreeGrafter"/>
</dbReference>
<dbReference type="OrthoDB" id="10262720at2759"/>
<keyword evidence="3" id="KW-0067">ATP-binding</keyword>
<dbReference type="OMA" id="SRTPMIQ"/>
<dbReference type="InterPro" id="IPR043129">
    <property type="entry name" value="ATPase_NBD"/>
</dbReference>
<dbReference type="PANTHER" id="PTHR45639:SF3">
    <property type="entry name" value="HYPOXIA UP-REGULATED PROTEIN 1"/>
    <property type="match status" value="1"/>
</dbReference>
<dbReference type="CDD" id="cd10230">
    <property type="entry name" value="ASKHA_NBD_HSP70_HYOU1"/>
    <property type="match status" value="1"/>
</dbReference>
<dbReference type="Gene3D" id="2.60.34.10">
    <property type="entry name" value="Substrate Binding Domain Of DNAk, Chain A, domain 1"/>
    <property type="match status" value="1"/>
</dbReference>
<dbReference type="SUPFAM" id="SSF100934">
    <property type="entry name" value="Heat shock protein 70kD (HSP70), C-terminal subdomain"/>
    <property type="match status" value="1"/>
</dbReference>
<dbReference type="Gene3D" id="3.30.30.30">
    <property type="match status" value="1"/>
</dbReference>
<feature type="compositionally biased region" description="Basic residues" evidence="5">
    <location>
        <begin position="818"/>
        <end position="836"/>
    </location>
</feature>
<keyword evidence="8" id="KW-1185">Reference proteome</keyword>
<dbReference type="EMBL" id="JH711585">
    <property type="protein sequence ID" value="EIW76821.1"/>
    <property type="molecule type" value="Genomic_DNA"/>
</dbReference>
<dbReference type="Proteomes" id="UP000053558">
    <property type="component" value="Unassembled WGS sequence"/>
</dbReference>
<evidence type="ECO:0000256" key="3">
    <source>
        <dbReference type="ARBA" id="ARBA00022840"/>
    </source>
</evidence>
<dbReference type="InterPro" id="IPR029048">
    <property type="entry name" value="HSP70_C_sf"/>
</dbReference>
<accession>A0A5M3ME15</accession>
<feature type="compositionally biased region" description="Basic and acidic residues" evidence="5">
    <location>
        <begin position="805"/>
        <end position="816"/>
    </location>
</feature>
<evidence type="ECO:0000256" key="5">
    <source>
        <dbReference type="SAM" id="MobiDB-lite"/>
    </source>
</evidence>
<sequence>MRWTLTSFLALLVLSCSLWQSACASVLAIDYGSDWIKASLMKPGVPFDVLLNKDSKRKIQSSVAWKKDDRLFGGDAANIAARFPTDSFSSLKYLQGVPYDSKAPAFFATISQAELHETARGTIGVTRSDGTQWAAEELIAMQLGYVKALAEALAGEPVHDAVLAVPPFYTQFERDAVADALAIAGLRTLALVNDGTAVAVNYAMTRAFAAPEYHVIYDAGASATRATVVRLESTLDPQSKAPVTQIEVKGVGYDRNTGGTELDRRLHEVLVDAFIAKHKRDVRTDKRGMAKLWKEAGRVKTILSANSEAVATVESAAFDLDFKAKVTRAQFEKACADLKGGFVQPIWDALAQADLTLDNITSVILTGGSSRTPMVQAAVRAAVGEDLIAQNVNADEAAVLGAALYGASLSRQFKTKDIRVSDISMHDIQVSYFSSPPSDAAPTPRTISSVLFPAGSKLGSKKTLTFRRGEDFSLWLDYTKVISPGFPRELFEARVEGVAEALGTLAERGAVDPVVKVTVALSESGFVAVKEAVAYGEIKEESLTGKLKSLFGVGTSSTEEEVDSQTPSTTDETAAESSPVATTPPKKEKKVSAKDLEELSTIALNVKTVFSSLPPYTVEEKKASRERLRSIDAQEAAKVMREEALNTLETYLYRLRDNLDDGAQSPFQKCSTAVERKAIAEKLAETREWLNDGGESAETTELWQKRHALEALERPITYRYTEIQEFPATLNSSQKWNWATRVFLTDARANMTADAAAGVPSKWTAEELDGLEEALKEHEVWLNEGVEKQKRTGMNENPAIATAEMKARAGRLEQHLQRLVKRKAPKPPKKAKGKNGKSKESGEEPEGTERRKGHDEL</sequence>
<feature type="compositionally biased region" description="Polar residues" evidence="5">
    <location>
        <begin position="564"/>
        <end position="581"/>
    </location>
</feature>
<dbReference type="FunFam" id="3.90.640.10:FF:000004">
    <property type="entry name" value="Heat shock 70 kDa protein 4"/>
    <property type="match status" value="1"/>
</dbReference>
<feature type="region of interest" description="Disordered" evidence="5">
    <location>
        <begin position="802"/>
        <end position="857"/>
    </location>
</feature>
<reference evidence="8" key="1">
    <citation type="journal article" date="2012" name="Science">
        <title>The Paleozoic origin of enzymatic lignin decomposition reconstructed from 31 fungal genomes.</title>
        <authorList>
            <person name="Floudas D."/>
            <person name="Binder M."/>
            <person name="Riley R."/>
            <person name="Barry K."/>
            <person name="Blanchette R.A."/>
            <person name="Henrissat B."/>
            <person name="Martinez A.T."/>
            <person name="Otillar R."/>
            <person name="Spatafora J.W."/>
            <person name="Yadav J.S."/>
            <person name="Aerts A."/>
            <person name="Benoit I."/>
            <person name="Boyd A."/>
            <person name="Carlson A."/>
            <person name="Copeland A."/>
            <person name="Coutinho P.M."/>
            <person name="de Vries R.P."/>
            <person name="Ferreira P."/>
            <person name="Findley K."/>
            <person name="Foster B."/>
            <person name="Gaskell J."/>
            <person name="Glotzer D."/>
            <person name="Gorecki P."/>
            <person name="Heitman J."/>
            <person name="Hesse C."/>
            <person name="Hori C."/>
            <person name="Igarashi K."/>
            <person name="Jurgens J.A."/>
            <person name="Kallen N."/>
            <person name="Kersten P."/>
            <person name="Kohler A."/>
            <person name="Kuees U."/>
            <person name="Kumar T.K.A."/>
            <person name="Kuo A."/>
            <person name="LaButti K."/>
            <person name="Larrondo L.F."/>
            <person name="Lindquist E."/>
            <person name="Ling A."/>
            <person name="Lombard V."/>
            <person name="Lucas S."/>
            <person name="Lundell T."/>
            <person name="Martin R."/>
            <person name="McLaughlin D.J."/>
            <person name="Morgenstern I."/>
            <person name="Morin E."/>
            <person name="Murat C."/>
            <person name="Nagy L.G."/>
            <person name="Nolan M."/>
            <person name="Ohm R.A."/>
            <person name="Patyshakuliyeva A."/>
            <person name="Rokas A."/>
            <person name="Ruiz-Duenas F.J."/>
            <person name="Sabat G."/>
            <person name="Salamov A."/>
            <person name="Samejima M."/>
            <person name="Schmutz J."/>
            <person name="Slot J.C."/>
            <person name="St John F."/>
            <person name="Stenlid J."/>
            <person name="Sun H."/>
            <person name="Sun S."/>
            <person name="Syed K."/>
            <person name="Tsang A."/>
            <person name="Wiebenga A."/>
            <person name="Young D."/>
            <person name="Pisabarro A."/>
            <person name="Eastwood D.C."/>
            <person name="Martin F."/>
            <person name="Cullen D."/>
            <person name="Grigoriev I.V."/>
            <person name="Hibbett D.S."/>
        </authorList>
    </citation>
    <scope>NUCLEOTIDE SEQUENCE [LARGE SCALE GENOMIC DNA]</scope>
    <source>
        <strain evidence="8">RWD-64-598 SS2</strain>
    </source>
</reference>
<evidence type="ECO:0000313" key="7">
    <source>
        <dbReference type="EMBL" id="EIW76821.1"/>
    </source>
</evidence>
<proteinExistence type="predicted"/>
<keyword evidence="6" id="KW-0732">Signal</keyword>
<feature type="compositionally biased region" description="Basic and acidic residues" evidence="5">
    <location>
        <begin position="837"/>
        <end position="857"/>
    </location>
</feature>
<dbReference type="Gene3D" id="3.30.420.40">
    <property type="match status" value="2"/>
</dbReference>
<dbReference type="Pfam" id="PF00012">
    <property type="entry name" value="HSP70"/>
    <property type="match status" value="1"/>
</dbReference>
<dbReference type="InterPro" id="IPR013126">
    <property type="entry name" value="Hsp_70_fam"/>
</dbReference>
<feature type="region of interest" description="Disordered" evidence="5">
    <location>
        <begin position="554"/>
        <end position="592"/>
    </location>
</feature>
<keyword evidence="2" id="KW-0256">Endoplasmic reticulum</keyword>
<evidence type="ECO:0000256" key="1">
    <source>
        <dbReference type="ARBA" id="ARBA00022741"/>
    </source>
</evidence>
<evidence type="ECO:0000256" key="2">
    <source>
        <dbReference type="ARBA" id="ARBA00022824"/>
    </source>
</evidence>
<dbReference type="GO" id="GO:0030968">
    <property type="term" value="P:endoplasmic reticulum unfolded protein response"/>
    <property type="evidence" value="ECO:0007669"/>
    <property type="project" value="TreeGrafter"/>
</dbReference>
<comment type="caution">
    <text evidence="7">The sequence shown here is derived from an EMBL/GenBank/DDBJ whole genome shotgun (WGS) entry which is preliminary data.</text>
</comment>
<dbReference type="GeneID" id="19206023"/>
<evidence type="ECO:0000256" key="6">
    <source>
        <dbReference type="SAM" id="SignalP"/>
    </source>
</evidence>
<protein>
    <submittedName>
        <fullName evidence="7">Actin-like ATPase domain-containing protein</fullName>
    </submittedName>
</protein>
<dbReference type="KEGG" id="cput:CONPUDRAFT_168568"/>
<dbReference type="PRINTS" id="PR00301">
    <property type="entry name" value="HEATSHOCK70"/>
</dbReference>
<feature type="chain" id="PRO_5024392644" evidence="6">
    <location>
        <begin position="25"/>
        <end position="857"/>
    </location>
</feature>
<evidence type="ECO:0000313" key="8">
    <source>
        <dbReference type="Proteomes" id="UP000053558"/>
    </source>
</evidence>
<dbReference type="Gene3D" id="3.90.640.10">
    <property type="entry name" value="Actin, Chain A, domain 4"/>
    <property type="match status" value="1"/>
</dbReference>
<dbReference type="PROSITE" id="PS51257">
    <property type="entry name" value="PROKAR_LIPOPROTEIN"/>
    <property type="match status" value="1"/>
</dbReference>
<dbReference type="AlphaFoldDB" id="A0A5M3ME15"/>
<dbReference type="GO" id="GO:0140662">
    <property type="term" value="F:ATP-dependent protein folding chaperone"/>
    <property type="evidence" value="ECO:0007669"/>
    <property type="project" value="InterPro"/>
</dbReference>
<name>A0A5M3ME15_CONPW</name>
<feature type="signal peptide" evidence="6">
    <location>
        <begin position="1"/>
        <end position="24"/>
    </location>
</feature>
<dbReference type="Gene3D" id="1.20.1270.10">
    <property type="match status" value="1"/>
</dbReference>
<dbReference type="RefSeq" id="XP_007773149.1">
    <property type="nucleotide sequence ID" value="XM_007774959.1"/>
</dbReference>
<organism evidence="7 8">
    <name type="scientific">Coniophora puteana (strain RWD-64-598)</name>
    <name type="common">Brown rot fungus</name>
    <dbReference type="NCBI Taxonomy" id="741705"/>
    <lineage>
        <taxon>Eukaryota</taxon>
        <taxon>Fungi</taxon>
        <taxon>Dikarya</taxon>
        <taxon>Basidiomycota</taxon>
        <taxon>Agaricomycotina</taxon>
        <taxon>Agaricomycetes</taxon>
        <taxon>Agaricomycetidae</taxon>
        <taxon>Boletales</taxon>
        <taxon>Coniophorineae</taxon>
        <taxon>Coniophoraceae</taxon>
        <taxon>Coniophora</taxon>
    </lineage>
</organism>
<gene>
    <name evidence="7" type="ORF">CONPUDRAFT_168568</name>
</gene>
<keyword evidence="1" id="KW-0547">Nucleotide-binding</keyword>
<keyword evidence="4" id="KW-0143">Chaperone</keyword>
<evidence type="ECO:0000256" key="4">
    <source>
        <dbReference type="ARBA" id="ARBA00023186"/>
    </source>
</evidence>
<dbReference type="SUPFAM" id="SSF53067">
    <property type="entry name" value="Actin-like ATPase domain"/>
    <property type="match status" value="2"/>
</dbReference>
<dbReference type="PANTHER" id="PTHR45639">
    <property type="entry name" value="HSC70CB, ISOFORM G-RELATED"/>
    <property type="match status" value="1"/>
</dbReference>